<accession>A0ABT3L4T5</accession>
<protein>
    <submittedName>
        <fullName evidence="2">Uncharacterized protein</fullName>
    </submittedName>
</protein>
<evidence type="ECO:0000313" key="3">
    <source>
        <dbReference type="Proteomes" id="UP001526426"/>
    </source>
</evidence>
<sequence length="187" mass="20499">MSKQALTRNPLFPPTQVLGQLKSGQLFYVQATPGNALIICHTHYAEIVGPGAMVGGIVDLDCSRLVPLGKVALTYLESFEQKKDAFFHRQQWLSATQKVVKQGVPLKRASLILVMMERYFGAAITDGLEDELLASLVGVLPSTMELARQYRRSKQQENSGVKVGDNQEETIALESTALESTPPLSPQ</sequence>
<dbReference type="Proteomes" id="UP001526426">
    <property type="component" value="Unassembled WGS sequence"/>
</dbReference>
<gene>
    <name evidence="2" type="ORF">K4A83_09545</name>
</gene>
<proteinExistence type="predicted"/>
<comment type="caution">
    <text evidence="2">The sequence shown here is derived from an EMBL/GenBank/DDBJ whole genome shotgun (WGS) entry which is preliminary data.</text>
</comment>
<evidence type="ECO:0000256" key="1">
    <source>
        <dbReference type="SAM" id="MobiDB-lite"/>
    </source>
</evidence>
<dbReference type="RefSeq" id="WP_265264277.1">
    <property type="nucleotide sequence ID" value="NZ_JAIHOM010000038.1"/>
</dbReference>
<organism evidence="2 3">
    <name type="scientific">Spirulina subsalsa FACHB-351</name>
    <dbReference type="NCBI Taxonomy" id="234711"/>
    <lineage>
        <taxon>Bacteria</taxon>
        <taxon>Bacillati</taxon>
        <taxon>Cyanobacteriota</taxon>
        <taxon>Cyanophyceae</taxon>
        <taxon>Spirulinales</taxon>
        <taxon>Spirulinaceae</taxon>
        <taxon>Spirulina</taxon>
    </lineage>
</organism>
<dbReference type="EMBL" id="JAIHOM010000038">
    <property type="protein sequence ID" value="MCW6036508.1"/>
    <property type="molecule type" value="Genomic_DNA"/>
</dbReference>
<evidence type="ECO:0000313" key="2">
    <source>
        <dbReference type="EMBL" id="MCW6036508.1"/>
    </source>
</evidence>
<name>A0ABT3L4T5_9CYAN</name>
<reference evidence="2 3" key="1">
    <citation type="submission" date="2021-08" db="EMBL/GenBank/DDBJ databases">
        <title>Draft genome sequence of Spirulina subsalsa with high tolerance to salinity and hype-accumulation of phycocyanin.</title>
        <authorList>
            <person name="Pei H."/>
            <person name="Jiang L."/>
        </authorList>
    </citation>
    <scope>NUCLEOTIDE SEQUENCE [LARGE SCALE GENOMIC DNA]</scope>
    <source>
        <strain evidence="2 3">FACHB-351</strain>
    </source>
</reference>
<feature type="region of interest" description="Disordered" evidence="1">
    <location>
        <begin position="151"/>
        <end position="187"/>
    </location>
</feature>
<keyword evidence="3" id="KW-1185">Reference proteome</keyword>